<keyword evidence="3" id="KW-1185">Reference proteome</keyword>
<dbReference type="InterPro" id="IPR006311">
    <property type="entry name" value="TAT_signal"/>
</dbReference>
<evidence type="ECO:0000256" key="1">
    <source>
        <dbReference type="SAM" id="SignalP"/>
    </source>
</evidence>
<evidence type="ECO:0000313" key="3">
    <source>
        <dbReference type="Proteomes" id="UP001227126"/>
    </source>
</evidence>
<accession>A0ABT7FIH6</accession>
<sequence>MTTRRGFLASLAAAAAAPSLTWADAGSPEFLAAAKEPDGGFALFGLTARGQVTFRIPLPARGHAGAGHPVRPEAVTFARRPGTHALVIDCVHGTVIQRLTAPGGHHFSGHGAFSADGRTLFTAEIDSVTGLGGVGLWRRSDGYDRVGGFASGGIGPHELLRLPGRDILVIANGGIVEGGGDGRTKLNLDTMRPNLSYMTADGELLDRVDLPPELRGNSIRHIAAHPDRQVAFAMQWEHDRAIRPPLLGLHRPGSAPRLCAVPDALAPRLANYAGSVSFSGDGAQVAITCPKGGSIAIFDRSGAFIDLLARADVCGIGRIGSGGFLTTDGLGGLMELSSGRLRPLAAFDRAWDNHLIGLRGATTA</sequence>
<reference evidence="2 3" key="1">
    <citation type="submission" date="2023-05" db="EMBL/GenBank/DDBJ databases">
        <title>Sedimentitalea sp. nov. JM2-8.</title>
        <authorList>
            <person name="Huang J."/>
        </authorList>
    </citation>
    <scope>NUCLEOTIDE SEQUENCE [LARGE SCALE GENOMIC DNA]</scope>
    <source>
        <strain evidence="2 3">JM2-8</strain>
    </source>
</reference>
<name>A0ABT7FIH6_9RHOB</name>
<dbReference type="PROSITE" id="PS51318">
    <property type="entry name" value="TAT"/>
    <property type="match status" value="1"/>
</dbReference>
<dbReference type="Pfam" id="PF07433">
    <property type="entry name" value="DUF1513"/>
    <property type="match status" value="1"/>
</dbReference>
<comment type="caution">
    <text evidence="2">The sequence shown here is derived from an EMBL/GenBank/DDBJ whole genome shotgun (WGS) entry which is preliminary data.</text>
</comment>
<dbReference type="PIRSF" id="PIRSF028101">
    <property type="entry name" value="UCP028101"/>
    <property type="match status" value="1"/>
</dbReference>
<dbReference type="SUPFAM" id="SSF50969">
    <property type="entry name" value="YVTN repeat-like/Quinoprotein amine dehydrogenase"/>
    <property type="match status" value="1"/>
</dbReference>
<feature type="signal peptide" evidence="1">
    <location>
        <begin position="1"/>
        <end position="23"/>
    </location>
</feature>
<dbReference type="InterPro" id="IPR011044">
    <property type="entry name" value="Quino_amine_DH_bsu"/>
</dbReference>
<keyword evidence="1" id="KW-0732">Signal</keyword>
<feature type="chain" id="PRO_5045802152" evidence="1">
    <location>
        <begin position="24"/>
        <end position="364"/>
    </location>
</feature>
<protein>
    <submittedName>
        <fullName evidence="2">DUF1513 domain-containing protein</fullName>
    </submittedName>
</protein>
<gene>
    <name evidence="2" type="ORF">QO034_15990</name>
</gene>
<organism evidence="2 3">
    <name type="scientific">Sedimentitalea xiamensis</name>
    <dbReference type="NCBI Taxonomy" id="3050037"/>
    <lineage>
        <taxon>Bacteria</taxon>
        <taxon>Pseudomonadati</taxon>
        <taxon>Pseudomonadota</taxon>
        <taxon>Alphaproteobacteria</taxon>
        <taxon>Rhodobacterales</taxon>
        <taxon>Paracoccaceae</taxon>
        <taxon>Sedimentitalea</taxon>
    </lineage>
</organism>
<dbReference type="EMBL" id="JASNJE010000022">
    <property type="protein sequence ID" value="MDK3074594.1"/>
    <property type="molecule type" value="Genomic_DNA"/>
</dbReference>
<evidence type="ECO:0000313" key="2">
    <source>
        <dbReference type="EMBL" id="MDK3074594.1"/>
    </source>
</evidence>
<dbReference type="InterPro" id="IPR008311">
    <property type="entry name" value="UCP028101"/>
</dbReference>
<dbReference type="RefSeq" id="WP_284486525.1">
    <property type="nucleotide sequence ID" value="NZ_JASNJE010000022.1"/>
</dbReference>
<proteinExistence type="predicted"/>
<dbReference type="Proteomes" id="UP001227126">
    <property type="component" value="Unassembled WGS sequence"/>
</dbReference>